<feature type="transmembrane region" description="Helical" evidence="1">
    <location>
        <begin position="7"/>
        <end position="30"/>
    </location>
</feature>
<gene>
    <name evidence="2" type="primary">ORF41801</name>
</gene>
<protein>
    <submittedName>
        <fullName evidence="2">Uncharacterized protein</fullName>
    </submittedName>
</protein>
<reference evidence="2" key="1">
    <citation type="submission" date="2014-12" db="EMBL/GenBank/DDBJ databases">
        <title>Insight into the proteome of Arion vulgaris.</title>
        <authorList>
            <person name="Aradska J."/>
            <person name="Bulat T."/>
            <person name="Smidak R."/>
            <person name="Sarate P."/>
            <person name="Gangsoo J."/>
            <person name="Sialana F."/>
            <person name="Bilban M."/>
            <person name="Lubec G."/>
        </authorList>
    </citation>
    <scope>NUCLEOTIDE SEQUENCE</scope>
    <source>
        <tissue evidence="2">Skin</tissue>
    </source>
</reference>
<organism evidence="2">
    <name type="scientific">Arion vulgaris</name>
    <dbReference type="NCBI Taxonomy" id="1028688"/>
    <lineage>
        <taxon>Eukaryota</taxon>
        <taxon>Metazoa</taxon>
        <taxon>Spiralia</taxon>
        <taxon>Lophotrochozoa</taxon>
        <taxon>Mollusca</taxon>
        <taxon>Gastropoda</taxon>
        <taxon>Heterobranchia</taxon>
        <taxon>Euthyneura</taxon>
        <taxon>Panpulmonata</taxon>
        <taxon>Eupulmonata</taxon>
        <taxon>Stylommatophora</taxon>
        <taxon>Helicina</taxon>
        <taxon>Arionoidea</taxon>
        <taxon>Arionidae</taxon>
        <taxon>Arion</taxon>
    </lineage>
</organism>
<dbReference type="EMBL" id="HACG01014405">
    <property type="protein sequence ID" value="CEK61270.1"/>
    <property type="molecule type" value="Transcribed_RNA"/>
</dbReference>
<evidence type="ECO:0000256" key="1">
    <source>
        <dbReference type="SAM" id="Phobius"/>
    </source>
</evidence>
<evidence type="ECO:0000313" key="2">
    <source>
        <dbReference type="EMBL" id="CEK61270.1"/>
    </source>
</evidence>
<keyword evidence="1" id="KW-0812">Transmembrane</keyword>
<keyword evidence="1" id="KW-1133">Transmembrane helix</keyword>
<dbReference type="AlphaFoldDB" id="A0A0B6Z0I9"/>
<feature type="transmembrane region" description="Helical" evidence="1">
    <location>
        <begin position="61"/>
        <end position="77"/>
    </location>
</feature>
<sequence>FYTVQNAVLQAVPTVFACVLTFSIAARIVFNFEFNLAKFAICNVALKLSLSPPQTHFNPDLIFWYTSAVLCQFFICLKD</sequence>
<name>A0A0B6Z0I9_9EUPU</name>
<feature type="non-terminal residue" evidence="2">
    <location>
        <position position="1"/>
    </location>
</feature>
<accession>A0A0B6Z0I9</accession>
<feature type="non-terminal residue" evidence="2">
    <location>
        <position position="79"/>
    </location>
</feature>
<keyword evidence="1" id="KW-0472">Membrane</keyword>
<proteinExistence type="predicted"/>